<feature type="region of interest" description="Disordered" evidence="1">
    <location>
        <begin position="480"/>
        <end position="544"/>
    </location>
</feature>
<evidence type="ECO:0000313" key="2">
    <source>
        <dbReference type="EMBL" id="CAL4122804.1"/>
    </source>
</evidence>
<evidence type="ECO:0000256" key="1">
    <source>
        <dbReference type="SAM" id="MobiDB-lite"/>
    </source>
</evidence>
<dbReference type="InterPro" id="IPR040099">
    <property type="entry name" value="ZZEF1"/>
</dbReference>
<proteinExistence type="predicted"/>
<organism evidence="2 3">
    <name type="scientific">Meganyctiphanes norvegica</name>
    <name type="common">Northern krill</name>
    <name type="synonym">Thysanopoda norvegica</name>
    <dbReference type="NCBI Taxonomy" id="48144"/>
    <lineage>
        <taxon>Eukaryota</taxon>
        <taxon>Metazoa</taxon>
        <taxon>Ecdysozoa</taxon>
        <taxon>Arthropoda</taxon>
        <taxon>Crustacea</taxon>
        <taxon>Multicrustacea</taxon>
        <taxon>Malacostraca</taxon>
        <taxon>Eumalacostraca</taxon>
        <taxon>Eucarida</taxon>
        <taxon>Euphausiacea</taxon>
        <taxon>Euphausiidae</taxon>
        <taxon>Meganyctiphanes</taxon>
    </lineage>
</organism>
<gene>
    <name evidence="2" type="ORF">MNOR_LOCUS23526</name>
</gene>
<feature type="compositionally biased region" description="Low complexity" evidence="1">
    <location>
        <begin position="527"/>
        <end position="538"/>
    </location>
</feature>
<feature type="non-terminal residue" evidence="2">
    <location>
        <position position="1"/>
    </location>
</feature>
<keyword evidence="3" id="KW-1185">Reference proteome</keyword>
<feature type="compositionally biased region" description="Pro residues" evidence="1">
    <location>
        <begin position="485"/>
        <end position="494"/>
    </location>
</feature>
<dbReference type="EMBL" id="CAXKWB010020823">
    <property type="protein sequence ID" value="CAL4122804.1"/>
    <property type="molecule type" value="Genomic_DNA"/>
</dbReference>
<evidence type="ECO:0000313" key="3">
    <source>
        <dbReference type="Proteomes" id="UP001497623"/>
    </source>
</evidence>
<protein>
    <recommendedName>
        <fullName evidence="4">HERC2-like protein 3</fullName>
    </recommendedName>
</protein>
<evidence type="ECO:0008006" key="4">
    <source>
        <dbReference type="Google" id="ProtNLM"/>
    </source>
</evidence>
<reference evidence="2 3" key="1">
    <citation type="submission" date="2024-05" db="EMBL/GenBank/DDBJ databases">
        <authorList>
            <person name="Wallberg A."/>
        </authorList>
    </citation>
    <scope>NUCLEOTIDE SEQUENCE [LARGE SCALE GENOMIC DNA]</scope>
</reference>
<feature type="non-terminal residue" evidence="2">
    <location>
        <position position="587"/>
    </location>
</feature>
<accession>A0AAV2RCG1</accession>
<feature type="region of interest" description="Disordered" evidence="1">
    <location>
        <begin position="97"/>
        <end position="120"/>
    </location>
</feature>
<dbReference type="PANTHER" id="PTHR22772">
    <property type="entry name" value="NOVEL ZZ TYPE ZINC FINGER DOMAIN CONTAINING PROTEIN"/>
    <property type="match status" value="1"/>
</dbReference>
<sequence>GVVEPLGTAEGCPGNAAVQSVGNIPSNPSLSRVVLSLESSAARQAALQHILNALQVMYARDCVIASLDTSVSAMTQTKDQVTDLPGASDMQTPESMTDAIAETSSSLSSPHGGEIAEGGGEAPASVLEAAQVPGALLQSCGTSPDSEESVLLQLASVPSTTGSLSSHASRMSHSAMSILGATIITKADVLQPQASEDGGGTSEEGGANSLLDEFTRHLSEDDARVLVDLLKLSVAGRAAQRASDAITRVLTGLARENNTVAGMLTELCVTELEDAASDTEAQRSVPQPVVQESSHPYTDDITLNGVVKIPGAEALRIEFDRQCSTERKHDPLTIMDGEGKVICIRSGREWSDWSTEVRVSGDELRWKFTSDGSVNGWGWRFTVFPLMPCSAPRDLHSDRRLLSRPLVDLPMCLLDPLLSLVTQTPILTRLAASLALCAQLSSLAPSQRMWALKTLRKIVTTDIGACLNIKALLSASYSHHSTPAPSRPISPVPPSASNSRRESQVSNNSCTTTPQTLAPPAPLSLRGSTESLESTGSGRPPTEVRVVPEMPLVSLLKGLPEALLRQAEYEDPLVRGGKHLMHSQFFK</sequence>
<name>A0AAV2RCG1_MEGNR</name>
<comment type="caution">
    <text evidence="2">The sequence shown here is derived from an EMBL/GenBank/DDBJ whole genome shotgun (WGS) entry which is preliminary data.</text>
</comment>
<dbReference type="Proteomes" id="UP001497623">
    <property type="component" value="Unassembled WGS sequence"/>
</dbReference>
<dbReference type="AlphaFoldDB" id="A0AAV2RCG1"/>
<dbReference type="PANTHER" id="PTHR22772:SF4">
    <property type="entry name" value="ZINC FINGER ZZ-TYPE AND EF-HAND DOMAIN-CONTAINING PROTEIN 1"/>
    <property type="match status" value="1"/>
</dbReference>